<name>A0A0J6HGM1_9PSED</name>
<keyword evidence="4" id="KW-1185">Reference proteome</keyword>
<dbReference type="RefSeq" id="WP_048395122.1">
    <property type="nucleotide sequence ID" value="NZ_JYLB01000003.1"/>
</dbReference>
<feature type="region of interest" description="Disordered" evidence="1">
    <location>
        <begin position="20"/>
        <end position="39"/>
    </location>
</feature>
<dbReference type="AlphaFoldDB" id="A0A0J6HGM1"/>
<protein>
    <submittedName>
        <fullName evidence="2">SPOR domain-containing protein</fullName>
    </submittedName>
</protein>
<reference evidence="4" key="1">
    <citation type="submission" date="2016-10" db="EMBL/GenBank/DDBJ databases">
        <authorList>
            <person name="Varghese N."/>
            <person name="Submissions S."/>
        </authorList>
    </citation>
    <scope>NUCLEOTIDE SEQUENCE [LARGE SCALE GENOMIC DNA]</scope>
    <source>
        <strain evidence="4">BS3782</strain>
    </source>
</reference>
<gene>
    <name evidence="2" type="ORF">F7R14_26955</name>
    <name evidence="3" type="ORF">SAMN04490191_5037</name>
</gene>
<evidence type="ECO:0000256" key="1">
    <source>
        <dbReference type="SAM" id="MobiDB-lite"/>
    </source>
</evidence>
<reference evidence="2 5" key="3">
    <citation type="submission" date="2019-09" db="EMBL/GenBank/DDBJ databases">
        <title>Draft genome sequences of 48 bacterial type strains from the CCUG.</title>
        <authorList>
            <person name="Tunovic T."/>
            <person name="Pineiro-Iglesias B."/>
            <person name="Unosson C."/>
            <person name="Inganas E."/>
            <person name="Ohlen M."/>
            <person name="Cardew S."/>
            <person name="Jensie-Markopoulos S."/>
            <person name="Salva-Serra F."/>
            <person name="Jaen-Luchoro D."/>
            <person name="Karlsson R."/>
            <person name="Svensson-Stadler L."/>
            <person name="Chun J."/>
            <person name="Moore E."/>
        </authorList>
    </citation>
    <scope>NUCLEOTIDE SEQUENCE [LARGE SCALE GENOMIC DNA]</scope>
    <source>
        <strain evidence="2 5">CCUG 51522</strain>
    </source>
</reference>
<dbReference type="EMBL" id="LT629746">
    <property type="protein sequence ID" value="SDT53812.1"/>
    <property type="molecule type" value="Genomic_DNA"/>
</dbReference>
<sequence>MRKMALVIAVLTLVGCDEGKGVSAQKPQPTVASAPAATTGPQWDVEVRGETPQAVSDLSGWLIEHSFVSSVIRENGKVRILIGPFNSKTEAEAKQAEVTAALTRAKKRNIESLVVEHPTAQ</sequence>
<proteinExistence type="predicted"/>
<accession>A0A0J6HGM1</accession>
<organism evidence="3 4">
    <name type="scientific">Pseudomonas lini</name>
    <dbReference type="NCBI Taxonomy" id="163011"/>
    <lineage>
        <taxon>Bacteria</taxon>
        <taxon>Pseudomonadati</taxon>
        <taxon>Pseudomonadota</taxon>
        <taxon>Gammaproteobacteria</taxon>
        <taxon>Pseudomonadales</taxon>
        <taxon>Pseudomonadaceae</taxon>
        <taxon>Pseudomonas</taxon>
    </lineage>
</organism>
<dbReference type="PATRIC" id="fig|163011.3.peg.3338"/>
<reference evidence="3" key="2">
    <citation type="submission" date="2016-10" db="EMBL/GenBank/DDBJ databases">
        <authorList>
            <person name="de Groot N.N."/>
        </authorList>
    </citation>
    <scope>NUCLEOTIDE SEQUENCE [LARGE SCALE GENOMIC DNA]</scope>
    <source>
        <strain evidence="3">BS3782</strain>
    </source>
</reference>
<dbReference type="Proteomes" id="UP000182814">
    <property type="component" value="Chromosome I"/>
</dbReference>
<dbReference type="EMBL" id="VZPO01000013">
    <property type="protein sequence ID" value="KAB0498192.1"/>
    <property type="molecule type" value="Genomic_DNA"/>
</dbReference>
<evidence type="ECO:0000313" key="2">
    <source>
        <dbReference type="EMBL" id="KAB0498192.1"/>
    </source>
</evidence>
<dbReference type="PROSITE" id="PS51257">
    <property type="entry name" value="PROKAR_LIPOPROTEIN"/>
    <property type="match status" value="1"/>
</dbReference>
<evidence type="ECO:0000313" key="5">
    <source>
        <dbReference type="Proteomes" id="UP000434925"/>
    </source>
</evidence>
<evidence type="ECO:0000313" key="4">
    <source>
        <dbReference type="Proteomes" id="UP000182814"/>
    </source>
</evidence>
<dbReference type="Proteomes" id="UP000434925">
    <property type="component" value="Unassembled WGS sequence"/>
</dbReference>
<evidence type="ECO:0000313" key="3">
    <source>
        <dbReference type="EMBL" id="SDT53812.1"/>
    </source>
</evidence>